<dbReference type="InterPro" id="IPR008480">
    <property type="entry name" value="DUF761_pln"/>
</dbReference>
<evidence type="ECO:0000256" key="2">
    <source>
        <dbReference type="SAM" id="Phobius"/>
    </source>
</evidence>
<dbReference type="GO" id="GO:0000796">
    <property type="term" value="C:condensin complex"/>
    <property type="evidence" value="ECO:0007669"/>
    <property type="project" value="InterPro"/>
</dbReference>
<evidence type="ECO:0000256" key="1">
    <source>
        <dbReference type="SAM" id="MobiDB-lite"/>
    </source>
</evidence>
<keyword evidence="4" id="KW-1185">Reference proteome</keyword>
<dbReference type="Pfam" id="PF05786">
    <property type="entry name" value="Cnd2"/>
    <property type="match status" value="1"/>
</dbReference>
<evidence type="ECO:0000313" key="4">
    <source>
        <dbReference type="Proteomes" id="UP001187471"/>
    </source>
</evidence>
<accession>A0AA88U706</accession>
<reference evidence="3" key="1">
    <citation type="submission" date="2022-12" db="EMBL/GenBank/DDBJ databases">
        <title>Draft genome assemblies for two species of Escallonia (Escalloniales).</title>
        <authorList>
            <person name="Chanderbali A."/>
            <person name="Dervinis C."/>
            <person name="Anghel I."/>
            <person name="Soltis D."/>
            <person name="Soltis P."/>
            <person name="Zapata F."/>
        </authorList>
    </citation>
    <scope>NUCLEOTIDE SEQUENCE</scope>
    <source>
        <strain evidence="3">UCBG92.1500</strain>
        <tissue evidence="3">Leaf</tissue>
    </source>
</reference>
<name>A0AA88U706_9ASTE</name>
<feature type="transmembrane region" description="Helical" evidence="2">
    <location>
        <begin position="318"/>
        <end position="340"/>
    </location>
</feature>
<dbReference type="Pfam" id="PF05553">
    <property type="entry name" value="DUF761"/>
    <property type="match status" value="1"/>
</dbReference>
<feature type="non-terminal residue" evidence="3">
    <location>
        <position position="478"/>
    </location>
</feature>
<feature type="transmembrane region" description="Helical" evidence="2">
    <location>
        <begin position="294"/>
        <end position="312"/>
    </location>
</feature>
<proteinExistence type="predicted"/>
<dbReference type="GO" id="GO:0007076">
    <property type="term" value="P:mitotic chromosome condensation"/>
    <property type="evidence" value="ECO:0007669"/>
    <property type="project" value="InterPro"/>
</dbReference>
<organism evidence="3 4">
    <name type="scientific">Escallonia rubra</name>
    <dbReference type="NCBI Taxonomy" id="112253"/>
    <lineage>
        <taxon>Eukaryota</taxon>
        <taxon>Viridiplantae</taxon>
        <taxon>Streptophyta</taxon>
        <taxon>Embryophyta</taxon>
        <taxon>Tracheophyta</taxon>
        <taxon>Spermatophyta</taxon>
        <taxon>Magnoliopsida</taxon>
        <taxon>eudicotyledons</taxon>
        <taxon>Gunneridae</taxon>
        <taxon>Pentapetalae</taxon>
        <taxon>asterids</taxon>
        <taxon>campanulids</taxon>
        <taxon>Escalloniales</taxon>
        <taxon>Escalloniaceae</taxon>
        <taxon>Escallonia</taxon>
    </lineage>
</organism>
<keyword evidence="2" id="KW-0472">Membrane</keyword>
<protein>
    <recommendedName>
        <fullName evidence="5">DUF4408 domain-containing protein</fullName>
    </recommendedName>
</protein>
<dbReference type="EMBL" id="JAVXUO010002625">
    <property type="protein sequence ID" value="KAK2970951.1"/>
    <property type="molecule type" value="Genomic_DNA"/>
</dbReference>
<feature type="region of interest" description="Disordered" evidence="1">
    <location>
        <begin position="355"/>
        <end position="384"/>
    </location>
</feature>
<dbReference type="Proteomes" id="UP001187471">
    <property type="component" value="Unassembled WGS sequence"/>
</dbReference>
<comment type="caution">
    <text evidence="3">The sequence shown here is derived from an EMBL/GenBank/DDBJ whole genome shotgun (WGS) entry which is preliminary data.</text>
</comment>
<sequence>LWEEKKKIFRMNSEVTNCEIAHCTDFIDLGVSGTCDKVLIFIEAFSCSLILEVSRLLSCAELITSLLKMPKWTLDRIGGDIVSYTFTYVCDQSCCFPGPGETSWPRNNTFGEQLSSWDYESVFGGQSDGSVYGDLDDSVQLVSQPCQVAKIEVQYAETSKQVDVHVLKETLWDHIQDTQVPEMRQDAIDNPGYVDGLRLACHMRLRIFLLMESGNNCFLDERIMERSGLEYPRPDRVNGSARRHSTHDNTPTPLSLYICPQALPASTTTGATPFCQQPSLALFEAMDKFNKTQILKLSLIVALLALAPLLSTSIRPTYLYFVFNLLIISLGAEAGLLSFFTQPAADKKHAAVLAPKAPVPSSEASPNKEAPANTTDGRESPQNKAKVVEKCSSVKIVGAAKVHMVKKCPSTPSLFFIGGGDTEAEDLPEGDEEEEVEVPSAQELFTKAETFIGNFYKQLKMQREDSWKKIHGIYHKAF</sequence>
<evidence type="ECO:0008006" key="5">
    <source>
        <dbReference type="Google" id="ProtNLM"/>
    </source>
</evidence>
<keyword evidence="2" id="KW-1133">Transmembrane helix</keyword>
<dbReference type="PANTHER" id="PTHR36887:SF1">
    <property type="entry name" value="OS01G0532300 PROTEIN"/>
    <property type="match status" value="1"/>
</dbReference>
<keyword evidence="2" id="KW-0812">Transmembrane</keyword>
<evidence type="ECO:0000313" key="3">
    <source>
        <dbReference type="EMBL" id="KAK2970951.1"/>
    </source>
</evidence>
<dbReference type="InterPro" id="IPR022816">
    <property type="entry name" value="Condensin_barren_su2"/>
</dbReference>
<gene>
    <name evidence="3" type="ORF">RJ640_004743</name>
</gene>
<dbReference type="AlphaFoldDB" id="A0AA88U706"/>
<dbReference type="PANTHER" id="PTHR36887">
    <property type="entry name" value="OS01G0532300 PROTEIN"/>
    <property type="match status" value="1"/>
</dbReference>